<keyword evidence="1" id="KW-0472">Membrane</keyword>
<dbReference type="EMBL" id="BMIS01000003">
    <property type="protein sequence ID" value="GGE64761.1"/>
    <property type="molecule type" value="Genomic_DNA"/>
</dbReference>
<dbReference type="CDD" id="cd07185">
    <property type="entry name" value="OmpA_C-like"/>
    <property type="match status" value="1"/>
</dbReference>
<keyword evidence="6" id="KW-1185">Reference proteome</keyword>
<evidence type="ECO:0000256" key="1">
    <source>
        <dbReference type="PROSITE-ProRule" id="PRU00473"/>
    </source>
</evidence>
<dbReference type="RefSeq" id="WP_188683273.1">
    <property type="nucleotide sequence ID" value="NZ_BMIS01000003.1"/>
</dbReference>
<dbReference type="SUPFAM" id="SSF103088">
    <property type="entry name" value="OmpA-like"/>
    <property type="match status" value="1"/>
</dbReference>
<dbReference type="GO" id="GO:0016020">
    <property type="term" value="C:membrane"/>
    <property type="evidence" value="ECO:0007669"/>
    <property type="project" value="UniProtKB-UniRule"/>
</dbReference>
<dbReference type="PANTHER" id="PTHR30329">
    <property type="entry name" value="STATOR ELEMENT OF FLAGELLAR MOTOR COMPLEX"/>
    <property type="match status" value="1"/>
</dbReference>
<sequence>MSERQINRTARLWAALALAGGILLSTTVPAAADEEELPDSPPEQPDGAPSIDEFVNAPDADDFTKRYDGADFIDELGAPSEEEDVIVLETDILFSAMEWEIPAGAGSTIAGLVEEVPEDATVQVHGHTDSNPVPEEYDFDNQALSENRAEAAAEVLDKERPDLTLEVEGFGDTDPAVTEDPEDPSTYAANRRVEIRYGD</sequence>
<dbReference type="Proteomes" id="UP000633136">
    <property type="component" value="Unassembled WGS sequence"/>
</dbReference>
<evidence type="ECO:0000259" key="4">
    <source>
        <dbReference type="PROSITE" id="PS51123"/>
    </source>
</evidence>
<name>A0A917EN05_9MICC</name>
<dbReference type="Gene3D" id="3.30.1330.60">
    <property type="entry name" value="OmpA-like domain"/>
    <property type="match status" value="1"/>
</dbReference>
<organism evidence="5 6">
    <name type="scientific">Nesterenkonia cremea</name>
    <dbReference type="NCBI Taxonomy" id="1882340"/>
    <lineage>
        <taxon>Bacteria</taxon>
        <taxon>Bacillati</taxon>
        <taxon>Actinomycetota</taxon>
        <taxon>Actinomycetes</taxon>
        <taxon>Micrococcales</taxon>
        <taxon>Micrococcaceae</taxon>
        <taxon>Nesterenkonia</taxon>
    </lineage>
</organism>
<comment type="caution">
    <text evidence="5">The sequence shown here is derived from an EMBL/GenBank/DDBJ whole genome shotgun (WGS) entry which is preliminary data.</text>
</comment>
<dbReference type="PANTHER" id="PTHR30329:SF21">
    <property type="entry name" value="LIPOPROTEIN YIAD-RELATED"/>
    <property type="match status" value="1"/>
</dbReference>
<evidence type="ECO:0000313" key="5">
    <source>
        <dbReference type="EMBL" id="GGE64761.1"/>
    </source>
</evidence>
<feature type="chain" id="PRO_5039006444" description="OmpA-like domain-containing protein" evidence="3">
    <location>
        <begin position="31"/>
        <end position="199"/>
    </location>
</feature>
<feature type="domain" description="OmpA-like" evidence="4">
    <location>
        <begin position="81"/>
        <end position="199"/>
    </location>
</feature>
<dbReference type="InterPro" id="IPR006665">
    <property type="entry name" value="OmpA-like"/>
</dbReference>
<protein>
    <recommendedName>
        <fullName evidence="4">OmpA-like domain-containing protein</fullName>
    </recommendedName>
</protein>
<feature type="region of interest" description="Disordered" evidence="2">
    <location>
        <begin position="29"/>
        <end position="63"/>
    </location>
</feature>
<keyword evidence="3" id="KW-0732">Signal</keyword>
<proteinExistence type="predicted"/>
<evidence type="ECO:0000256" key="3">
    <source>
        <dbReference type="SAM" id="SignalP"/>
    </source>
</evidence>
<dbReference type="Pfam" id="PF00691">
    <property type="entry name" value="OmpA"/>
    <property type="match status" value="1"/>
</dbReference>
<gene>
    <name evidence="5" type="ORF">GCM10011401_09820</name>
</gene>
<feature type="region of interest" description="Disordered" evidence="2">
    <location>
        <begin position="168"/>
        <end position="199"/>
    </location>
</feature>
<reference evidence="5" key="2">
    <citation type="submission" date="2020-09" db="EMBL/GenBank/DDBJ databases">
        <authorList>
            <person name="Sun Q."/>
            <person name="Zhou Y."/>
        </authorList>
    </citation>
    <scope>NUCLEOTIDE SEQUENCE</scope>
    <source>
        <strain evidence="5">CGMCC 1.15388</strain>
    </source>
</reference>
<dbReference type="AlphaFoldDB" id="A0A917EN05"/>
<dbReference type="PROSITE" id="PS51123">
    <property type="entry name" value="OMPA_2"/>
    <property type="match status" value="1"/>
</dbReference>
<accession>A0A917EN05</accession>
<evidence type="ECO:0000313" key="6">
    <source>
        <dbReference type="Proteomes" id="UP000633136"/>
    </source>
</evidence>
<evidence type="ECO:0000256" key="2">
    <source>
        <dbReference type="SAM" id="MobiDB-lite"/>
    </source>
</evidence>
<dbReference type="InterPro" id="IPR050330">
    <property type="entry name" value="Bact_OuterMem_StrucFunc"/>
</dbReference>
<dbReference type="InterPro" id="IPR036737">
    <property type="entry name" value="OmpA-like_sf"/>
</dbReference>
<feature type="signal peptide" evidence="3">
    <location>
        <begin position="1"/>
        <end position="30"/>
    </location>
</feature>
<reference evidence="5" key="1">
    <citation type="journal article" date="2014" name="Int. J. Syst. Evol. Microbiol.">
        <title>Complete genome sequence of Corynebacterium casei LMG S-19264T (=DSM 44701T), isolated from a smear-ripened cheese.</title>
        <authorList>
            <consortium name="US DOE Joint Genome Institute (JGI-PGF)"/>
            <person name="Walter F."/>
            <person name="Albersmeier A."/>
            <person name="Kalinowski J."/>
            <person name="Ruckert C."/>
        </authorList>
    </citation>
    <scope>NUCLEOTIDE SEQUENCE</scope>
    <source>
        <strain evidence="5">CGMCC 1.15388</strain>
    </source>
</reference>